<evidence type="ECO:0000256" key="2">
    <source>
        <dbReference type="ARBA" id="ARBA00004123"/>
    </source>
</evidence>
<evidence type="ECO:0000313" key="12">
    <source>
        <dbReference type="Proteomes" id="UP000095751"/>
    </source>
</evidence>
<dbReference type="GO" id="GO:0000794">
    <property type="term" value="C:condensed nuclear chromosome"/>
    <property type="evidence" value="ECO:0007669"/>
    <property type="project" value="TreeGrafter"/>
</dbReference>
<gene>
    <name evidence="11" type="ORF">FRACYDRAFT_160895</name>
</gene>
<sequence>MASINKLSVRGIRSFSPEDAEQVLEFYMPLTVIVGECGKTTIIEALKFAVCGALPPGKNAGQAFVHDPKSIGSTSVKANLKLRFTAHGGKSMVIVRSMEVTQKKTTMTFKQLDGNLRTVNNTGERIAMSHKCTELDRQIPLMLGVSKAILENVVFCHQEDASWPLQEGAVLKKKFDDIFDSTRYTKALDVFSKAKKEYVLKAKDHK</sequence>
<dbReference type="GO" id="GO:0070192">
    <property type="term" value="P:chromosome organization involved in meiotic cell cycle"/>
    <property type="evidence" value="ECO:0007669"/>
    <property type="project" value="TreeGrafter"/>
</dbReference>
<dbReference type="OrthoDB" id="18797at2759"/>
<evidence type="ECO:0000256" key="8">
    <source>
        <dbReference type="ARBA" id="ARBA00023242"/>
    </source>
</evidence>
<evidence type="ECO:0000256" key="6">
    <source>
        <dbReference type="ARBA" id="ARBA00022723"/>
    </source>
</evidence>
<evidence type="ECO:0000259" key="10">
    <source>
        <dbReference type="Pfam" id="PF13476"/>
    </source>
</evidence>
<keyword evidence="5" id="KW-0158">Chromosome</keyword>
<dbReference type="InterPro" id="IPR027417">
    <property type="entry name" value="P-loop_NTPase"/>
</dbReference>
<dbReference type="KEGG" id="fcy:FRACYDRAFT_160895"/>
<accession>A0A1E7F3C8</accession>
<feature type="non-terminal residue" evidence="11">
    <location>
        <position position="206"/>
    </location>
</feature>
<comment type="catalytic activity">
    <reaction evidence="9">
        <text>ATP + H2O = ADP + phosphate + H(+)</text>
        <dbReference type="Rhea" id="RHEA:13065"/>
        <dbReference type="ChEBI" id="CHEBI:15377"/>
        <dbReference type="ChEBI" id="CHEBI:15378"/>
        <dbReference type="ChEBI" id="CHEBI:30616"/>
        <dbReference type="ChEBI" id="CHEBI:43474"/>
        <dbReference type="ChEBI" id="CHEBI:456216"/>
    </reaction>
</comment>
<dbReference type="GO" id="GO:0016887">
    <property type="term" value="F:ATP hydrolysis activity"/>
    <property type="evidence" value="ECO:0007669"/>
    <property type="project" value="InterPro"/>
</dbReference>
<dbReference type="Gene3D" id="3.40.50.300">
    <property type="entry name" value="P-loop containing nucleotide triphosphate hydrolases"/>
    <property type="match status" value="1"/>
</dbReference>
<evidence type="ECO:0000256" key="4">
    <source>
        <dbReference type="ARBA" id="ARBA00009439"/>
    </source>
</evidence>
<dbReference type="GO" id="GO:0030870">
    <property type="term" value="C:Mre11 complex"/>
    <property type="evidence" value="ECO:0007669"/>
    <property type="project" value="TreeGrafter"/>
</dbReference>
<dbReference type="GO" id="GO:0046872">
    <property type="term" value="F:metal ion binding"/>
    <property type="evidence" value="ECO:0007669"/>
    <property type="project" value="UniProtKB-KW"/>
</dbReference>
<name>A0A1E7F3C8_9STRA</name>
<dbReference type="GO" id="GO:0051880">
    <property type="term" value="F:G-quadruplex DNA binding"/>
    <property type="evidence" value="ECO:0007669"/>
    <property type="project" value="TreeGrafter"/>
</dbReference>
<dbReference type="GO" id="GO:0007004">
    <property type="term" value="P:telomere maintenance via telomerase"/>
    <property type="evidence" value="ECO:0007669"/>
    <property type="project" value="TreeGrafter"/>
</dbReference>
<keyword evidence="8" id="KW-0539">Nucleus</keyword>
<comment type="subcellular location">
    <subcellularLocation>
        <location evidence="3">Chromosome</location>
    </subcellularLocation>
    <subcellularLocation>
        <location evidence="2">Nucleus</location>
    </subcellularLocation>
</comment>
<dbReference type="GO" id="GO:0003691">
    <property type="term" value="F:double-stranded telomeric DNA binding"/>
    <property type="evidence" value="ECO:0007669"/>
    <property type="project" value="TreeGrafter"/>
</dbReference>
<comment type="cofactor">
    <cofactor evidence="1">
        <name>Zn(2+)</name>
        <dbReference type="ChEBI" id="CHEBI:29105"/>
    </cofactor>
</comment>
<evidence type="ECO:0000256" key="9">
    <source>
        <dbReference type="ARBA" id="ARBA00049360"/>
    </source>
</evidence>
<evidence type="ECO:0000313" key="11">
    <source>
        <dbReference type="EMBL" id="OEU12682.1"/>
    </source>
</evidence>
<dbReference type="PANTHER" id="PTHR18867">
    <property type="entry name" value="RAD50"/>
    <property type="match status" value="1"/>
</dbReference>
<dbReference type="InterPro" id="IPR038729">
    <property type="entry name" value="Rad50/SbcC_AAA"/>
</dbReference>
<feature type="domain" description="Rad50/SbcC-type AAA" evidence="10">
    <location>
        <begin position="6"/>
        <end position="198"/>
    </location>
</feature>
<dbReference type="Pfam" id="PF13476">
    <property type="entry name" value="AAA_23"/>
    <property type="match status" value="1"/>
</dbReference>
<dbReference type="GO" id="GO:0006302">
    <property type="term" value="P:double-strand break repair"/>
    <property type="evidence" value="ECO:0007669"/>
    <property type="project" value="InterPro"/>
</dbReference>
<dbReference type="SUPFAM" id="SSF52540">
    <property type="entry name" value="P-loop containing nucleoside triphosphate hydrolases"/>
    <property type="match status" value="1"/>
</dbReference>
<comment type="similarity">
    <text evidence="4">Belongs to the SMC family. RAD50 subfamily.</text>
</comment>
<dbReference type="InParanoid" id="A0A1E7F3C8"/>
<proteinExistence type="inferred from homology"/>
<dbReference type="Proteomes" id="UP000095751">
    <property type="component" value="Unassembled WGS sequence"/>
</dbReference>
<dbReference type="AlphaFoldDB" id="A0A1E7F3C8"/>
<dbReference type="GO" id="GO:0000722">
    <property type="term" value="P:telomere maintenance via recombination"/>
    <property type="evidence" value="ECO:0007669"/>
    <property type="project" value="TreeGrafter"/>
</dbReference>
<evidence type="ECO:0000256" key="5">
    <source>
        <dbReference type="ARBA" id="ARBA00022454"/>
    </source>
</evidence>
<evidence type="ECO:0000256" key="3">
    <source>
        <dbReference type="ARBA" id="ARBA00004286"/>
    </source>
</evidence>
<dbReference type="GO" id="GO:0043047">
    <property type="term" value="F:single-stranded telomeric DNA binding"/>
    <property type="evidence" value="ECO:0007669"/>
    <property type="project" value="TreeGrafter"/>
</dbReference>
<reference evidence="11 12" key="1">
    <citation type="submission" date="2016-09" db="EMBL/GenBank/DDBJ databases">
        <title>Extensive genetic diversity and differential bi-allelic expression allows diatom success in the polar Southern Ocean.</title>
        <authorList>
            <consortium name="DOE Joint Genome Institute"/>
            <person name="Mock T."/>
            <person name="Otillar R.P."/>
            <person name="Strauss J."/>
            <person name="Dupont C."/>
            <person name="Frickenhaus S."/>
            <person name="Maumus F."/>
            <person name="Mcmullan M."/>
            <person name="Sanges R."/>
            <person name="Schmutz J."/>
            <person name="Toseland A."/>
            <person name="Valas R."/>
            <person name="Veluchamy A."/>
            <person name="Ward B.J."/>
            <person name="Allen A."/>
            <person name="Barry K."/>
            <person name="Falciatore A."/>
            <person name="Ferrante M."/>
            <person name="Fortunato A.E."/>
            <person name="Gloeckner G."/>
            <person name="Gruber A."/>
            <person name="Hipkin R."/>
            <person name="Janech M."/>
            <person name="Kroth P."/>
            <person name="Leese F."/>
            <person name="Lindquist E."/>
            <person name="Lyon B.R."/>
            <person name="Martin J."/>
            <person name="Mayer C."/>
            <person name="Parker M."/>
            <person name="Quesneville H."/>
            <person name="Raymond J."/>
            <person name="Uhlig C."/>
            <person name="Valentin K.U."/>
            <person name="Worden A.Z."/>
            <person name="Armbrust E.V."/>
            <person name="Bowler C."/>
            <person name="Green B."/>
            <person name="Moulton V."/>
            <person name="Van Oosterhout C."/>
            <person name="Grigoriev I."/>
        </authorList>
    </citation>
    <scope>NUCLEOTIDE SEQUENCE [LARGE SCALE GENOMIC DNA]</scope>
    <source>
        <strain evidence="11 12">CCMP1102</strain>
    </source>
</reference>
<keyword evidence="12" id="KW-1185">Reference proteome</keyword>
<dbReference type="EMBL" id="KV784364">
    <property type="protein sequence ID" value="OEU12682.1"/>
    <property type="molecule type" value="Genomic_DNA"/>
</dbReference>
<keyword evidence="7" id="KW-0862">Zinc</keyword>
<evidence type="ECO:0000256" key="1">
    <source>
        <dbReference type="ARBA" id="ARBA00001947"/>
    </source>
</evidence>
<dbReference type="PANTHER" id="PTHR18867:SF12">
    <property type="entry name" value="DNA REPAIR PROTEIN RAD50"/>
    <property type="match status" value="1"/>
</dbReference>
<evidence type="ECO:0000256" key="7">
    <source>
        <dbReference type="ARBA" id="ARBA00022833"/>
    </source>
</evidence>
<keyword evidence="6" id="KW-0479">Metal-binding</keyword>
<organism evidence="11 12">
    <name type="scientific">Fragilariopsis cylindrus CCMP1102</name>
    <dbReference type="NCBI Taxonomy" id="635003"/>
    <lineage>
        <taxon>Eukaryota</taxon>
        <taxon>Sar</taxon>
        <taxon>Stramenopiles</taxon>
        <taxon>Ochrophyta</taxon>
        <taxon>Bacillariophyta</taxon>
        <taxon>Bacillariophyceae</taxon>
        <taxon>Bacillariophycidae</taxon>
        <taxon>Bacillariales</taxon>
        <taxon>Bacillariaceae</taxon>
        <taxon>Fragilariopsis</taxon>
    </lineage>
</organism>
<protein>
    <recommendedName>
        <fullName evidence="10">Rad50/SbcC-type AAA domain-containing protein</fullName>
    </recommendedName>
</protein>